<proteinExistence type="predicted"/>
<dbReference type="STRING" id="428406.Rpic12D_2280"/>
<gene>
    <name evidence="1" type="ordered locus">Rpic12D_2280</name>
</gene>
<dbReference type="KEGG" id="rpf:Rpic12D_2280"/>
<dbReference type="EMBL" id="CP001644">
    <property type="protein sequence ID" value="ACS63554.1"/>
    <property type="molecule type" value="Genomic_DNA"/>
</dbReference>
<protein>
    <recommendedName>
        <fullName evidence="2">MarR family transcriptional regulator</fullName>
    </recommendedName>
</protein>
<sequence length="98" mass="10727">MTLTNVTETSIDAYHSRSRRTIGQAQCDRIVEYVERAGTATIAEIAQALHIEKSSVSGRRNELIAAGRLVLAGERKCSVTNRTVQSVKLPARQGALFQ</sequence>
<reference evidence="1" key="1">
    <citation type="submission" date="2009-06" db="EMBL/GenBank/DDBJ databases">
        <title>Complete sequence chromosome 1 of Ralstonia pickettii 12D.</title>
        <authorList>
            <consortium name="US DOE Joint Genome Institute"/>
            <person name="Lucas S."/>
            <person name="Copeland A."/>
            <person name="Lapidus A."/>
            <person name="Glavina del Rio T."/>
            <person name="Dalin E."/>
            <person name="Tice H."/>
            <person name="Bruce D."/>
            <person name="Goodwin L."/>
            <person name="Pitluck S."/>
            <person name="Sims D."/>
            <person name="Meincke L."/>
            <person name="Brettin T."/>
            <person name="Detter J.C."/>
            <person name="Han C."/>
            <person name="Larimer F."/>
            <person name="Land M."/>
            <person name="Hauser L."/>
            <person name="Kyrpides N."/>
            <person name="Ovchinnikova G."/>
            <person name="Marsh T."/>
            <person name="Richardson P."/>
        </authorList>
    </citation>
    <scope>NUCLEOTIDE SEQUENCE [LARGE SCALE GENOMIC DNA]</scope>
    <source>
        <strain evidence="1">12D</strain>
    </source>
</reference>
<dbReference type="Gene3D" id="1.10.10.10">
    <property type="entry name" value="Winged helix-like DNA-binding domain superfamily/Winged helix DNA-binding domain"/>
    <property type="match status" value="1"/>
</dbReference>
<organism evidence="1">
    <name type="scientific">Ralstonia pickettii (strain 12D)</name>
    <dbReference type="NCBI Taxonomy" id="428406"/>
    <lineage>
        <taxon>Bacteria</taxon>
        <taxon>Pseudomonadati</taxon>
        <taxon>Pseudomonadota</taxon>
        <taxon>Betaproteobacteria</taxon>
        <taxon>Burkholderiales</taxon>
        <taxon>Burkholderiaceae</taxon>
        <taxon>Ralstonia</taxon>
    </lineage>
</organism>
<evidence type="ECO:0008006" key="2">
    <source>
        <dbReference type="Google" id="ProtNLM"/>
    </source>
</evidence>
<dbReference type="HOGENOM" id="CLU_2344621_0_0_4"/>
<accession>C6BBU8</accession>
<dbReference type="InterPro" id="IPR036388">
    <property type="entry name" value="WH-like_DNA-bd_sf"/>
</dbReference>
<dbReference type="InterPro" id="IPR036390">
    <property type="entry name" value="WH_DNA-bd_sf"/>
</dbReference>
<dbReference type="AlphaFoldDB" id="C6BBU8"/>
<name>C6BBU8_RALP1</name>
<evidence type="ECO:0000313" key="1">
    <source>
        <dbReference type="EMBL" id="ACS63554.1"/>
    </source>
</evidence>
<dbReference type="SUPFAM" id="SSF46785">
    <property type="entry name" value="Winged helix' DNA-binding domain"/>
    <property type="match status" value="1"/>
</dbReference>